<keyword evidence="1" id="KW-0812">Transmembrane</keyword>
<proteinExistence type="predicted"/>
<feature type="transmembrane region" description="Helical" evidence="1">
    <location>
        <begin position="26"/>
        <end position="46"/>
    </location>
</feature>
<reference evidence="2" key="1">
    <citation type="journal article" date="2022" name="Int. J. Syst. Evol. Microbiol.">
        <title>Apilactobacillus apisilvae sp. nov., Nicolia spurrieriana gen. nov. sp. nov., Bombilactobacillus folatiphilus sp. nov. and Bombilactobacillus thymidiniphilus sp. nov., four new lactic acid bacterial isolates from stingless bees Tetragonula carbonaria and Austroplebeia australis.</title>
        <authorList>
            <person name="Oliphant S.A."/>
            <person name="Watson-Haigh N.S."/>
            <person name="Sumby K.M."/>
            <person name="Gardner J."/>
            <person name="Groom S."/>
            <person name="Jiranek V."/>
        </authorList>
    </citation>
    <scope>NUCLEOTIDE SEQUENCE</scope>
    <source>
        <strain evidence="2">SGEP1_A5</strain>
    </source>
</reference>
<keyword evidence="1" id="KW-0472">Membrane</keyword>
<dbReference type="Proteomes" id="UP000831181">
    <property type="component" value="Chromosome"/>
</dbReference>
<evidence type="ECO:0000313" key="2">
    <source>
        <dbReference type="EMBL" id="UQS87281.1"/>
    </source>
</evidence>
<organism evidence="2 3">
    <name type="scientific">Nicoliella spurrieriana</name>
    <dbReference type="NCBI Taxonomy" id="2925830"/>
    <lineage>
        <taxon>Bacteria</taxon>
        <taxon>Bacillati</taxon>
        <taxon>Bacillota</taxon>
        <taxon>Bacilli</taxon>
        <taxon>Lactobacillales</taxon>
        <taxon>Lactobacillaceae</taxon>
        <taxon>Nicoliella</taxon>
    </lineage>
</organism>
<dbReference type="EMBL" id="CP093361">
    <property type="protein sequence ID" value="UQS87281.1"/>
    <property type="molecule type" value="Genomic_DNA"/>
</dbReference>
<protein>
    <submittedName>
        <fullName evidence="2">DUF4811 domain-containing protein</fullName>
    </submittedName>
</protein>
<keyword evidence="1" id="KW-1133">Transmembrane helix</keyword>
<dbReference type="Pfam" id="PF16069">
    <property type="entry name" value="DUF4811"/>
    <property type="match status" value="1"/>
</dbReference>
<dbReference type="InterPro" id="IPR032083">
    <property type="entry name" value="DUF4811"/>
</dbReference>
<dbReference type="AlphaFoldDB" id="A0A976RT03"/>
<name>A0A976RT03_9LACO</name>
<gene>
    <name evidence="2" type="ORF">MOO44_03750</name>
</gene>
<evidence type="ECO:0000313" key="3">
    <source>
        <dbReference type="Proteomes" id="UP000831181"/>
    </source>
</evidence>
<evidence type="ECO:0000256" key="1">
    <source>
        <dbReference type="SAM" id="Phobius"/>
    </source>
</evidence>
<accession>A0A976RT03</accession>
<dbReference type="RefSeq" id="WP_260117083.1">
    <property type="nucleotide sequence ID" value="NZ_CP093361.1"/>
</dbReference>
<sequence>MIIVALLIGVFGTFISFVYIKNIPLRAILTTLGLVILFGSTWASIANDNSHFMMDKKTTTTNRRIYATQSKSGLNLMVYQNLGTQKKHDVQTYKKTADQKTPSHTQVDEFTTNKIKYVSGNHATLKTTTTNWEFTKAGKFWFGANNWKLGNDKSDFKLVKRVNTFSIPKSWIHLSKNQAQQLAKQMKKSQTSTKQQQAMIKQQGQAFVQAKLKAALTQNPKLATDKAAQQKLAKQAAAEFKQQLVQKQTAQLKKTVKTFKE</sequence>
<keyword evidence="3" id="KW-1185">Reference proteome</keyword>
<dbReference type="KEGG" id="lbe:MOO44_03750"/>